<dbReference type="AlphaFoldDB" id="K0JRA4"/>
<dbReference type="InterPro" id="IPR012338">
    <property type="entry name" value="Beta-lactam/transpept-like"/>
</dbReference>
<dbReference type="Proteomes" id="UP000006281">
    <property type="component" value="Chromosome"/>
</dbReference>
<dbReference type="HOGENOM" id="CLU_1650898_0_0_11"/>
<proteinExistence type="predicted"/>
<dbReference type="RefSeq" id="WP_015100207.1">
    <property type="nucleotide sequence ID" value="NC_019673.1"/>
</dbReference>
<organism evidence="1 2">
    <name type="scientific">Saccharothrix espanaensis (strain ATCC 51144 / DSM 44229 / JCM 9112 / NBRC 15066 / NRRL 15764)</name>
    <dbReference type="NCBI Taxonomy" id="1179773"/>
    <lineage>
        <taxon>Bacteria</taxon>
        <taxon>Bacillati</taxon>
        <taxon>Actinomycetota</taxon>
        <taxon>Actinomycetes</taxon>
        <taxon>Pseudonocardiales</taxon>
        <taxon>Pseudonocardiaceae</taxon>
        <taxon>Saccharothrix</taxon>
    </lineage>
</organism>
<dbReference type="PATRIC" id="fig|1179773.3.peg.2781"/>
<evidence type="ECO:0000313" key="1">
    <source>
        <dbReference type="EMBL" id="CCH30095.1"/>
    </source>
</evidence>
<dbReference type="KEGG" id="sesp:BN6_27830"/>
<reference evidence="1 2" key="1">
    <citation type="journal article" date="2012" name="BMC Genomics">
        <title>Complete genome sequence of Saccharothrix espanaensis DSM 44229T and comparison to the other completely sequenced Pseudonocardiaceae.</title>
        <authorList>
            <person name="Strobel T."/>
            <person name="Al-Dilaimi A."/>
            <person name="Blom J."/>
            <person name="Gessner A."/>
            <person name="Kalinowski J."/>
            <person name="Luzhetska M."/>
            <person name="Puhler A."/>
            <person name="Szczepanowski R."/>
            <person name="Bechthold A."/>
            <person name="Ruckert C."/>
        </authorList>
    </citation>
    <scope>NUCLEOTIDE SEQUENCE [LARGE SCALE GENOMIC DNA]</scope>
    <source>
        <strain evidence="2">ATCC 51144 / DSM 44229 / JCM 9112 / NBRC 15066 / NRRL 15764</strain>
    </source>
</reference>
<dbReference type="EMBL" id="HE804045">
    <property type="protein sequence ID" value="CCH30095.1"/>
    <property type="molecule type" value="Genomic_DNA"/>
</dbReference>
<evidence type="ECO:0000313" key="2">
    <source>
        <dbReference type="Proteomes" id="UP000006281"/>
    </source>
</evidence>
<keyword evidence="2" id="KW-1185">Reference proteome</keyword>
<dbReference type="Gene3D" id="3.40.710.10">
    <property type="entry name" value="DD-peptidase/beta-lactamase superfamily"/>
    <property type="match status" value="1"/>
</dbReference>
<dbReference type="OrthoDB" id="262125at2"/>
<dbReference type="BioCyc" id="SESP1179773:BN6_RS13495-MONOMER"/>
<name>K0JRA4_SACES</name>
<sequence length="160" mass="17101">MADATVLAGADWQARLDDLAARHRVPGFQVGLLTPEGGVRVPAAGLADPDHGPEITVRHLLTHTSGIDGDLLRFAAHLRDDVGLTGERILSAESARLGRHGGRAPQRQHQRPARRTGLVPRTGVALCVLTARNGARREFALLTHLGVDHVFAGRLFGRTG</sequence>
<gene>
    <name evidence="1" type="ordered locus">BN6_27830</name>
</gene>
<accession>K0JRA4</accession>
<protein>
    <submittedName>
        <fullName evidence="1">Uncharacterized protein</fullName>
    </submittedName>
</protein>
<dbReference type="SUPFAM" id="SSF56601">
    <property type="entry name" value="beta-lactamase/transpeptidase-like"/>
    <property type="match status" value="1"/>
</dbReference>
<dbReference type="STRING" id="1179773.BN6_27830"/>